<accession>A0A401XIE4</accession>
<dbReference type="Proteomes" id="UP000286715">
    <property type="component" value="Unassembled WGS sequence"/>
</dbReference>
<keyword evidence="1" id="KW-0812">Transmembrane</keyword>
<protein>
    <recommendedName>
        <fullName evidence="2">DUF6089 domain-containing protein</fullName>
    </recommendedName>
</protein>
<gene>
    <name evidence="3" type="ORF">JCM31826_02790</name>
</gene>
<feature type="domain" description="DUF6089" evidence="2">
    <location>
        <begin position="15"/>
        <end position="145"/>
    </location>
</feature>
<evidence type="ECO:0000313" key="3">
    <source>
        <dbReference type="EMBL" id="GCD76797.1"/>
    </source>
</evidence>
<dbReference type="RefSeq" id="WP_124396868.1">
    <property type="nucleotide sequence ID" value="NZ_BHZE01000002.1"/>
</dbReference>
<dbReference type="OrthoDB" id="654178at2"/>
<organism evidence="3 4">
    <name type="scientific">Thermaurantimonas aggregans</name>
    <dbReference type="NCBI Taxonomy" id="2173829"/>
    <lineage>
        <taxon>Bacteria</taxon>
        <taxon>Pseudomonadati</taxon>
        <taxon>Bacteroidota</taxon>
        <taxon>Flavobacteriia</taxon>
        <taxon>Flavobacteriales</taxon>
        <taxon>Schleiferiaceae</taxon>
        <taxon>Thermaurantimonas</taxon>
    </lineage>
</organism>
<dbReference type="Pfam" id="PF19573">
    <property type="entry name" value="DUF6089"/>
    <property type="match status" value="1"/>
</dbReference>
<sequence>MRLKNEIKQVQVKYIFFFLLFAERVIGQFIGAGISGGASHFIGDVGNYGIHMPQGYNLGLAAIYALNPHYSIEAGGFYGVVANDDALSSIDWRKNRNLSFRSLVYEAHGRVNFNFFPVTNRTGENHSPYIFLGYGLFAFYPEAWYQNRWVKLRPLGTEGQGTRLSDKGIYPETSSFILFGLGYTITISQIVNFYFETGFRRTDTDYLDDVSGYYVDAAELAEIRGPVAATLSNRSIVRYDTTDRLRGNPTNNDWYVFTNFKIIFKLSSSREKCRTGW</sequence>
<reference evidence="3 4" key="1">
    <citation type="submission" date="2018-11" db="EMBL/GenBank/DDBJ databases">
        <title>Schleiferia aggregans sp. nov., a moderately thermophilic heterotrophic bacterium isolated from microbial mats at a terrestrial hot spring.</title>
        <authorList>
            <person name="Iino T."/>
            <person name="Ohkuma M."/>
            <person name="Haruta S."/>
        </authorList>
    </citation>
    <scope>NUCLEOTIDE SEQUENCE [LARGE SCALE GENOMIC DNA]</scope>
    <source>
        <strain evidence="3 4">LA</strain>
    </source>
</reference>
<dbReference type="EMBL" id="BHZE01000002">
    <property type="protein sequence ID" value="GCD76797.1"/>
    <property type="molecule type" value="Genomic_DNA"/>
</dbReference>
<feature type="transmembrane region" description="Helical" evidence="1">
    <location>
        <begin position="12"/>
        <end position="34"/>
    </location>
</feature>
<keyword evidence="1" id="KW-0472">Membrane</keyword>
<keyword evidence="4" id="KW-1185">Reference proteome</keyword>
<comment type="caution">
    <text evidence="3">The sequence shown here is derived from an EMBL/GenBank/DDBJ whole genome shotgun (WGS) entry which is preliminary data.</text>
</comment>
<proteinExistence type="predicted"/>
<evidence type="ECO:0000259" key="2">
    <source>
        <dbReference type="Pfam" id="PF19573"/>
    </source>
</evidence>
<evidence type="ECO:0000256" key="1">
    <source>
        <dbReference type="SAM" id="Phobius"/>
    </source>
</evidence>
<evidence type="ECO:0000313" key="4">
    <source>
        <dbReference type="Proteomes" id="UP000286715"/>
    </source>
</evidence>
<dbReference type="InterPro" id="IPR045743">
    <property type="entry name" value="DUF6089"/>
</dbReference>
<name>A0A401XIE4_9FLAO</name>
<keyword evidence="1" id="KW-1133">Transmembrane helix</keyword>
<dbReference type="AlphaFoldDB" id="A0A401XIE4"/>